<dbReference type="EMBL" id="JACVVK020000488">
    <property type="protein sequence ID" value="KAK7471576.1"/>
    <property type="molecule type" value="Genomic_DNA"/>
</dbReference>
<reference evidence="1 2" key="1">
    <citation type="journal article" date="2023" name="Sci. Data">
        <title>Genome assembly of the Korean intertidal mud-creeper Batillaria attramentaria.</title>
        <authorList>
            <person name="Patra A.K."/>
            <person name="Ho P.T."/>
            <person name="Jun S."/>
            <person name="Lee S.J."/>
            <person name="Kim Y."/>
            <person name="Won Y.J."/>
        </authorList>
    </citation>
    <scope>NUCLEOTIDE SEQUENCE [LARGE SCALE GENOMIC DNA]</scope>
    <source>
        <strain evidence="1">Wonlab-2016</strain>
    </source>
</reference>
<dbReference type="PANTHER" id="PTHR12496:SF9">
    <property type="entry name" value="METHYLTRANSFERASE-LIKE PROTEIN 25-RELATED"/>
    <property type="match status" value="1"/>
</dbReference>
<evidence type="ECO:0000313" key="1">
    <source>
        <dbReference type="EMBL" id="KAK7471576.1"/>
    </source>
</evidence>
<sequence length="426" mass="48103">MLRIFTEDESVKAICGVGCCYQLMEERFADESSRGKNYAIFHVCFILNSAKDLSLVKLKCWAADCETDKEEMFDFPLSSLLTERRMTIGRTALNMASLALSRMTSHEGELQGATFYPRALLQALLKERLGHIPSDLKRLRGLARKVSSPCDYVIAALRKLNIPGCQVTEDEVAKFHQQHSHHQHKMAAFFQLRAALAPLVETVVLLDRLLYLVEQDCVRDAFLVRLFDPVTSPRCHAIVAFSQAYNRMMAHGQGRLLLLHQGSVNRKCIMDRRLRAMLTLRMSYEASHLGDLLKVVKNPTAHAGYRSILPTQADDSPKATMLKKESSNHTKYASLSFPGASQVDVYPAEHLSDYWKYYGVNGTLEDSSVMVLPDDNLHVFEYTVVDQGVDLAMYKADEKALGDEYINFQNTGKLRIFHVTALMPSK</sequence>
<name>A0ABD0JDW2_9CAEN</name>
<dbReference type="AlphaFoldDB" id="A0ABD0JDW2"/>
<dbReference type="InterPro" id="IPR052220">
    <property type="entry name" value="METTL25"/>
</dbReference>
<comment type="caution">
    <text evidence="1">The sequence shown here is derived from an EMBL/GenBank/DDBJ whole genome shotgun (WGS) entry which is preliminary data.</text>
</comment>
<dbReference type="Proteomes" id="UP001519460">
    <property type="component" value="Unassembled WGS sequence"/>
</dbReference>
<proteinExistence type="predicted"/>
<evidence type="ECO:0000313" key="2">
    <source>
        <dbReference type="Proteomes" id="UP001519460"/>
    </source>
</evidence>
<accession>A0ABD0JDW2</accession>
<gene>
    <name evidence="1" type="ORF">BaRGS_00035804</name>
</gene>
<dbReference type="PANTHER" id="PTHR12496">
    <property type="entry name" value="CGI-41 METHYLTRANSFERASE"/>
    <property type="match status" value="1"/>
</dbReference>
<organism evidence="1 2">
    <name type="scientific">Batillaria attramentaria</name>
    <dbReference type="NCBI Taxonomy" id="370345"/>
    <lineage>
        <taxon>Eukaryota</taxon>
        <taxon>Metazoa</taxon>
        <taxon>Spiralia</taxon>
        <taxon>Lophotrochozoa</taxon>
        <taxon>Mollusca</taxon>
        <taxon>Gastropoda</taxon>
        <taxon>Caenogastropoda</taxon>
        <taxon>Sorbeoconcha</taxon>
        <taxon>Cerithioidea</taxon>
        <taxon>Batillariidae</taxon>
        <taxon>Batillaria</taxon>
    </lineage>
</organism>
<protein>
    <submittedName>
        <fullName evidence="1">Uncharacterized protein</fullName>
    </submittedName>
</protein>
<keyword evidence="2" id="KW-1185">Reference proteome</keyword>
<feature type="non-terminal residue" evidence="1">
    <location>
        <position position="426"/>
    </location>
</feature>